<dbReference type="InterPro" id="IPR004291">
    <property type="entry name" value="Transposase_IS66_central"/>
</dbReference>
<dbReference type="PANTHER" id="PTHR33678:SF1">
    <property type="entry name" value="BLL1576 PROTEIN"/>
    <property type="match status" value="1"/>
</dbReference>
<evidence type="ECO:0000313" key="2">
    <source>
        <dbReference type="EMBL" id="SHL54849.1"/>
    </source>
</evidence>
<dbReference type="Pfam" id="PF03050">
    <property type="entry name" value="DDE_Tnp_IS66"/>
    <property type="match status" value="1"/>
</dbReference>
<keyword evidence="3" id="KW-1185">Reference proteome</keyword>
<feature type="domain" description="Transposase IS66 central" evidence="1">
    <location>
        <begin position="18"/>
        <end position="130"/>
    </location>
</feature>
<dbReference type="EMBL" id="FRAP01000044">
    <property type="protein sequence ID" value="SHL54849.1"/>
    <property type="molecule type" value="Genomic_DNA"/>
</dbReference>
<protein>
    <submittedName>
        <fullName evidence="2">Transposase IS66 family protein</fullName>
    </submittedName>
</protein>
<dbReference type="STRING" id="1848.SAMN05443637_1443"/>
<dbReference type="Proteomes" id="UP000184363">
    <property type="component" value="Unassembled WGS sequence"/>
</dbReference>
<evidence type="ECO:0000313" key="3">
    <source>
        <dbReference type="Proteomes" id="UP000184363"/>
    </source>
</evidence>
<dbReference type="PANTHER" id="PTHR33678">
    <property type="entry name" value="BLL1576 PROTEIN"/>
    <property type="match status" value="1"/>
</dbReference>
<reference evidence="2 3" key="1">
    <citation type="submission" date="2016-11" db="EMBL/GenBank/DDBJ databases">
        <authorList>
            <person name="Jaros S."/>
            <person name="Januszkiewicz K."/>
            <person name="Wedrychowicz H."/>
        </authorList>
    </citation>
    <scope>NUCLEOTIDE SEQUENCE [LARGE SCALE GENOMIC DNA]</scope>
    <source>
        <strain evidence="2 3">DSM 43832</strain>
    </source>
</reference>
<gene>
    <name evidence="2" type="ORF">SAMN05443637_1443</name>
</gene>
<name>A0A1M7BJU0_PSETH</name>
<dbReference type="RefSeq" id="WP_268794577.1">
    <property type="nucleotide sequence ID" value="NZ_FRAP01000044.1"/>
</dbReference>
<sequence>MQAVADAAGPDAGWCWATQAADALVAMQRLVAEAVTAARDAVDAGALAEQVHRYRSAVQIGITQTAARSDAVMRKHHALARRLRDREDDYLRFTRDWRIPPDNNGSERDIRMIKLRQKISGCLRTLAGARQFCAIRSYLSTAAKHGLHFFETLVMLAEGRPWLPAVH</sequence>
<organism evidence="2 3">
    <name type="scientific">Pseudonocardia thermophila</name>
    <dbReference type="NCBI Taxonomy" id="1848"/>
    <lineage>
        <taxon>Bacteria</taxon>
        <taxon>Bacillati</taxon>
        <taxon>Actinomycetota</taxon>
        <taxon>Actinomycetes</taxon>
        <taxon>Pseudonocardiales</taxon>
        <taxon>Pseudonocardiaceae</taxon>
        <taxon>Pseudonocardia</taxon>
    </lineage>
</organism>
<dbReference type="AlphaFoldDB" id="A0A1M7BJU0"/>
<accession>A0A1M7BJU0</accession>
<proteinExistence type="predicted"/>
<evidence type="ECO:0000259" key="1">
    <source>
        <dbReference type="Pfam" id="PF03050"/>
    </source>
</evidence>
<dbReference type="InterPro" id="IPR052344">
    <property type="entry name" value="Transposase-related"/>
</dbReference>